<evidence type="ECO:0000256" key="5">
    <source>
        <dbReference type="SAM" id="Phobius"/>
    </source>
</evidence>
<keyword evidence="4 5" id="KW-0472">Membrane</keyword>
<feature type="transmembrane region" description="Helical" evidence="5">
    <location>
        <begin position="291"/>
        <end position="307"/>
    </location>
</feature>
<evidence type="ECO:0000313" key="6">
    <source>
        <dbReference type="EMBL" id="SQB60691.1"/>
    </source>
</evidence>
<feature type="transmembrane region" description="Helical" evidence="5">
    <location>
        <begin position="442"/>
        <end position="463"/>
    </location>
</feature>
<dbReference type="Pfam" id="PF01943">
    <property type="entry name" value="Polysacc_synt"/>
    <property type="match status" value="1"/>
</dbReference>
<reference evidence="6 7" key="1">
    <citation type="submission" date="2018-06" db="EMBL/GenBank/DDBJ databases">
        <authorList>
            <consortium name="Pathogen Informatics"/>
            <person name="Doyle S."/>
        </authorList>
    </citation>
    <scope>NUCLEOTIDE SEQUENCE [LARGE SCALE GENOMIC DNA]</scope>
    <source>
        <strain evidence="6 7">NCTC10719</strain>
    </source>
</reference>
<feature type="transmembrane region" description="Helical" evidence="5">
    <location>
        <begin position="41"/>
        <end position="66"/>
    </location>
</feature>
<evidence type="ECO:0000256" key="3">
    <source>
        <dbReference type="ARBA" id="ARBA00022989"/>
    </source>
</evidence>
<keyword evidence="2 5" id="KW-0812">Transmembrane</keyword>
<proteinExistence type="predicted"/>
<dbReference type="RefSeq" id="WP_164789543.1">
    <property type="nucleotide sequence ID" value="NZ_CATNYD010000001.1"/>
</dbReference>
<protein>
    <submittedName>
        <fullName evidence="6">Membrane protein involved in the export of O-antigen and teichoic acid</fullName>
    </submittedName>
</protein>
<dbReference type="EMBL" id="UAWG01000019">
    <property type="protein sequence ID" value="SQB60691.1"/>
    <property type="molecule type" value="Genomic_DNA"/>
</dbReference>
<dbReference type="GO" id="GO:0016020">
    <property type="term" value="C:membrane"/>
    <property type="evidence" value="ECO:0007669"/>
    <property type="project" value="UniProtKB-SubCell"/>
</dbReference>
<accession>A0A2X2YBI8</accession>
<feature type="transmembrane region" description="Helical" evidence="5">
    <location>
        <begin position="87"/>
        <end position="108"/>
    </location>
</feature>
<evidence type="ECO:0000313" key="7">
    <source>
        <dbReference type="Proteomes" id="UP000249986"/>
    </source>
</evidence>
<name>A0A2X2YBI8_CLOPF</name>
<evidence type="ECO:0000256" key="2">
    <source>
        <dbReference type="ARBA" id="ARBA00022692"/>
    </source>
</evidence>
<feature type="transmembrane region" description="Helical" evidence="5">
    <location>
        <begin position="114"/>
        <end position="137"/>
    </location>
</feature>
<keyword evidence="3 5" id="KW-1133">Transmembrane helix</keyword>
<dbReference type="InterPro" id="IPR002797">
    <property type="entry name" value="Polysacc_synth"/>
</dbReference>
<dbReference type="PANTHER" id="PTHR43424">
    <property type="entry name" value="LOCUS PUTATIVE PROTEIN 1-RELATED"/>
    <property type="match status" value="1"/>
</dbReference>
<feature type="transmembrane region" description="Helical" evidence="5">
    <location>
        <begin position="319"/>
        <end position="343"/>
    </location>
</feature>
<evidence type="ECO:0000256" key="4">
    <source>
        <dbReference type="ARBA" id="ARBA00023136"/>
    </source>
</evidence>
<dbReference type="Proteomes" id="UP000249986">
    <property type="component" value="Unassembled WGS sequence"/>
</dbReference>
<feature type="transmembrane region" description="Helical" evidence="5">
    <location>
        <begin position="168"/>
        <end position="188"/>
    </location>
</feature>
<sequence length="484" mass="55350">MDKKIIKNFIYNIGYQILTMLLPIITVPYVSRVLDADSIGIYSYTFSITQIFLIIGMFAVGSYGVKEIASDRDDLKYISKKFYEIRLMQKSTMIVAIIIYIFIFIIIGNSKYKTMYIIQSINLFAGLIDISWLYIGIEDFKKIVTRNILVKIVSLVFIFIFVKDNNDIYAYTLILALSVFLGNLSMWVYKKNTVKNIKIKNYNLIKNLILASTLLVPQLCYEIYTSFDRSILAWVSNMDNVGLFDQSQKIIRITVGIVTSLSIVMLPRIANMINNNSKEEINKLLKKSIDLTLFISIGCSFGIFAISDNFVPWFYGENYLSVAILLKISSIVCILTSLGSFFSNQYAIPSGNKKAYMIPIIIAAIISIILNIILGYKLGAVGACIAIVLTEMFALILRMLYLKSNFKYRYLFNNLIYFFISATIMVFSINCIRYLLNLKANIISTLIEVFIGVITYIITLIILKREYLILFKGIIFRIKSLIVK</sequence>
<dbReference type="InterPro" id="IPR052556">
    <property type="entry name" value="PolySynth_Transporter"/>
</dbReference>
<feature type="transmembrane region" description="Helical" evidence="5">
    <location>
        <begin position="9"/>
        <end position="29"/>
    </location>
</feature>
<feature type="transmembrane region" description="Helical" evidence="5">
    <location>
        <begin position="208"/>
        <end position="227"/>
    </location>
</feature>
<evidence type="ECO:0000256" key="1">
    <source>
        <dbReference type="ARBA" id="ARBA00004141"/>
    </source>
</evidence>
<gene>
    <name evidence="6" type="primary">rfbX_1</name>
    <name evidence="6" type="ORF">NCTC10719_02346</name>
</gene>
<organism evidence="6 7">
    <name type="scientific">Clostridium perfringens</name>
    <dbReference type="NCBI Taxonomy" id="1502"/>
    <lineage>
        <taxon>Bacteria</taxon>
        <taxon>Bacillati</taxon>
        <taxon>Bacillota</taxon>
        <taxon>Clostridia</taxon>
        <taxon>Eubacteriales</taxon>
        <taxon>Clostridiaceae</taxon>
        <taxon>Clostridium</taxon>
    </lineage>
</organism>
<comment type="subcellular location">
    <subcellularLocation>
        <location evidence="1">Membrane</location>
        <topology evidence="1">Multi-pass membrane protein</topology>
    </subcellularLocation>
</comment>
<dbReference type="AlphaFoldDB" id="A0A2X2YBI8"/>
<feature type="transmembrane region" description="Helical" evidence="5">
    <location>
        <begin position="250"/>
        <end position="270"/>
    </location>
</feature>
<feature type="transmembrane region" description="Helical" evidence="5">
    <location>
        <begin position="355"/>
        <end position="374"/>
    </location>
</feature>
<feature type="transmembrane region" description="Helical" evidence="5">
    <location>
        <begin position="144"/>
        <end position="162"/>
    </location>
</feature>
<feature type="transmembrane region" description="Helical" evidence="5">
    <location>
        <begin position="414"/>
        <end position="436"/>
    </location>
</feature>
<dbReference type="PANTHER" id="PTHR43424:SF1">
    <property type="entry name" value="LOCUS PUTATIVE PROTEIN 1-RELATED"/>
    <property type="match status" value="1"/>
</dbReference>
<feature type="transmembrane region" description="Helical" evidence="5">
    <location>
        <begin position="380"/>
        <end position="402"/>
    </location>
</feature>